<comment type="caution">
    <text evidence="1">The sequence shown here is derived from an EMBL/GenBank/DDBJ whole genome shotgun (WGS) entry which is preliminary data.</text>
</comment>
<gene>
    <name evidence="1" type="ORF">PACLA_8A023165</name>
</gene>
<dbReference type="AlphaFoldDB" id="A0A6S7GWU6"/>
<name>A0A6S7GWU6_PARCT</name>
<sequence length="77" mass="9090">MNTLSHKLHQIFVKHLIICRKSGETERRWTPIILNSANFPSGTSEGLKRENTWEYRREPQVSRPRRHQSAQAILKPK</sequence>
<evidence type="ECO:0000313" key="1">
    <source>
        <dbReference type="EMBL" id="CAB3996458.1"/>
    </source>
</evidence>
<accession>A0A6S7GWU6</accession>
<dbReference type="Proteomes" id="UP001152795">
    <property type="component" value="Unassembled WGS sequence"/>
</dbReference>
<keyword evidence="2" id="KW-1185">Reference proteome</keyword>
<organism evidence="1 2">
    <name type="scientific">Paramuricea clavata</name>
    <name type="common">Red gorgonian</name>
    <name type="synonym">Violescent sea-whip</name>
    <dbReference type="NCBI Taxonomy" id="317549"/>
    <lineage>
        <taxon>Eukaryota</taxon>
        <taxon>Metazoa</taxon>
        <taxon>Cnidaria</taxon>
        <taxon>Anthozoa</taxon>
        <taxon>Octocorallia</taxon>
        <taxon>Malacalcyonacea</taxon>
        <taxon>Plexauridae</taxon>
        <taxon>Paramuricea</taxon>
    </lineage>
</organism>
<dbReference type="EMBL" id="CACRXK020002873">
    <property type="protein sequence ID" value="CAB3996458.1"/>
    <property type="molecule type" value="Genomic_DNA"/>
</dbReference>
<proteinExistence type="predicted"/>
<protein>
    <submittedName>
        <fullName evidence="1">Uncharacterized protein</fullName>
    </submittedName>
</protein>
<evidence type="ECO:0000313" key="2">
    <source>
        <dbReference type="Proteomes" id="UP001152795"/>
    </source>
</evidence>
<reference evidence="1" key="1">
    <citation type="submission" date="2020-04" db="EMBL/GenBank/DDBJ databases">
        <authorList>
            <person name="Alioto T."/>
            <person name="Alioto T."/>
            <person name="Gomez Garrido J."/>
        </authorList>
    </citation>
    <scope>NUCLEOTIDE SEQUENCE</scope>
    <source>
        <strain evidence="1">A484AB</strain>
    </source>
</reference>